<feature type="domain" description="DBP10 C-terminal" evidence="2">
    <location>
        <begin position="109"/>
        <end position="171"/>
    </location>
</feature>
<dbReference type="GO" id="GO:0003724">
    <property type="term" value="F:RNA helicase activity"/>
    <property type="evidence" value="ECO:0007669"/>
    <property type="project" value="InterPro"/>
</dbReference>
<dbReference type="InterPro" id="IPR012541">
    <property type="entry name" value="DBP10_C"/>
</dbReference>
<gene>
    <name evidence="3" type="ORF">MTR67_042529</name>
</gene>
<dbReference type="Proteomes" id="UP001234989">
    <property type="component" value="Chromosome 10"/>
</dbReference>
<name>A0AAF0ZU78_SOLVR</name>
<feature type="compositionally biased region" description="Basic and acidic residues" evidence="1">
    <location>
        <begin position="220"/>
        <end position="238"/>
    </location>
</feature>
<evidence type="ECO:0000259" key="2">
    <source>
        <dbReference type="SMART" id="SM01123"/>
    </source>
</evidence>
<evidence type="ECO:0000313" key="3">
    <source>
        <dbReference type="EMBL" id="WMV49144.1"/>
    </source>
</evidence>
<keyword evidence="4" id="KW-1185">Reference proteome</keyword>
<proteinExistence type="predicted"/>
<feature type="compositionally biased region" description="Polar residues" evidence="1">
    <location>
        <begin position="178"/>
        <end position="193"/>
    </location>
</feature>
<sequence length="272" mass="30259">MGWDLVLRRLLNDCEVERVAEILGMLGGVNIIANATDRMLWKHSKDGFFSVNSAYRRGLQHFKSELDNARTYVKGVEELGLETPTILAFIDIVSFWHFAQIRLDAAVLDLVADDKNGLQKQKVSYHWDKRSKKYIKLNNGDRVTASGKIKTESGSKGKTNKTGIYKKWKDQSHKRVSLNGTNDGNSAAQSTSLAGGPRGQDGGRNFRGGRNNRSVPNAHVRSEIKDVDQVRKEREKKAQRASYLKTKKGKKAYKGGKKGKGNGKGKGKGRQG</sequence>
<dbReference type="EMBL" id="CP133621">
    <property type="protein sequence ID" value="WMV49144.1"/>
    <property type="molecule type" value="Genomic_DNA"/>
</dbReference>
<feature type="compositionally biased region" description="Gly residues" evidence="1">
    <location>
        <begin position="196"/>
        <end position="206"/>
    </location>
</feature>
<evidence type="ECO:0000256" key="1">
    <source>
        <dbReference type="SAM" id="MobiDB-lite"/>
    </source>
</evidence>
<feature type="region of interest" description="Disordered" evidence="1">
    <location>
        <begin position="146"/>
        <end position="272"/>
    </location>
</feature>
<dbReference type="GO" id="GO:0003723">
    <property type="term" value="F:RNA binding"/>
    <property type="evidence" value="ECO:0007669"/>
    <property type="project" value="InterPro"/>
</dbReference>
<dbReference type="Pfam" id="PF08147">
    <property type="entry name" value="DBP10CT"/>
    <property type="match status" value="1"/>
</dbReference>
<protein>
    <recommendedName>
        <fullName evidence="2">DBP10 C-terminal domain-containing protein</fullName>
    </recommendedName>
</protein>
<dbReference type="SMART" id="SM01123">
    <property type="entry name" value="DBP10CT"/>
    <property type="match status" value="1"/>
</dbReference>
<accession>A0AAF0ZU78</accession>
<dbReference type="AlphaFoldDB" id="A0AAF0ZU78"/>
<dbReference type="GO" id="GO:0005634">
    <property type="term" value="C:nucleus"/>
    <property type="evidence" value="ECO:0007669"/>
    <property type="project" value="InterPro"/>
</dbReference>
<reference evidence="3" key="1">
    <citation type="submission" date="2023-08" db="EMBL/GenBank/DDBJ databases">
        <title>A de novo genome assembly of Solanum verrucosum Schlechtendal, a Mexican diploid species geographically isolated from the other diploid A-genome species in potato relatives.</title>
        <authorList>
            <person name="Hosaka K."/>
        </authorList>
    </citation>
    <scope>NUCLEOTIDE SEQUENCE</scope>
    <source>
        <tissue evidence="3">Young leaves</tissue>
    </source>
</reference>
<dbReference type="GO" id="GO:0005524">
    <property type="term" value="F:ATP binding"/>
    <property type="evidence" value="ECO:0007669"/>
    <property type="project" value="InterPro"/>
</dbReference>
<organism evidence="3 4">
    <name type="scientific">Solanum verrucosum</name>
    <dbReference type="NCBI Taxonomy" id="315347"/>
    <lineage>
        <taxon>Eukaryota</taxon>
        <taxon>Viridiplantae</taxon>
        <taxon>Streptophyta</taxon>
        <taxon>Embryophyta</taxon>
        <taxon>Tracheophyta</taxon>
        <taxon>Spermatophyta</taxon>
        <taxon>Magnoliopsida</taxon>
        <taxon>eudicotyledons</taxon>
        <taxon>Gunneridae</taxon>
        <taxon>Pentapetalae</taxon>
        <taxon>asterids</taxon>
        <taxon>lamiids</taxon>
        <taxon>Solanales</taxon>
        <taxon>Solanaceae</taxon>
        <taxon>Solanoideae</taxon>
        <taxon>Solaneae</taxon>
        <taxon>Solanum</taxon>
    </lineage>
</organism>
<feature type="compositionally biased region" description="Basic residues" evidence="1">
    <location>
        <begin position="245"/>
        <end position="272"/>
    </location>
</feature>
<evidence type="ECO:0000313" key="4">
    <source>
        <dbReference type="Proteomes" id="UP001234989"/>
    </source>
</evidence>